<evidence type="ECO:0000259" key="2">
    <source>
        <dbReference type="Pfam" id="PF08818"/>
    </source>
</evidence>
<name>A0A1W2C4S4_9RHOB</name>
<dbReference type="Gene3D" id="3.90.1150.200">
    <property type="match status" value="1"/>
</dbReference>
<dbReference type="EMBL" id="FWYD01000006">
    <property type="protein sequence ID" value="SMC80245.1"/>
    <property type="molecule type" value="Genomic_DNA"/>
</dbReference>
<evidence type="ECO:0000256" key="1">
    <source>
        <dbReference type="SAM" id="MobiDB-lite"/>
    </source>
</evidence>
<proteinExistence type="predicted"/>
<dbReference type="InterPro" id="IPR014922">
    <property type="entry name" value="YdhG-like"/>
</dbReference>
<dbReference type="SUPFAM" id="SSF159888">
    <property type="entry name" value="YdhG-like"/>
    <property type="match status" value="1"/>
</dbReference>
<dbReference type="Proteomes" id="UP000192330">
    <property type="component" value="Unassembled WGS sequence"/>
</dbReference>
<keyword evidence="4" id="KW-1185">Reference proteome</keyword>
<feature type="region of interest" description="Disordered" evidence="1">
    <location>
        <begin position="172"/>
        <end position="194"/>
    </location>
</feature>
<protein>
    <submittedName>
        <fullName evidence="3">Uncharacterized conserved protein YdeI, YjbR/CyaY-like superfamily, DUF1801 family</fullName>
    </submittedName>
</protein>
<reference evidence="3 4" key="1">
    <citation type="submission" date="2017-04" db="EMBL/GenBank/DDBJ databases">
        <authorList>
            <person name="Afonso C.L."/>
            <person name="Miller P.J."/>
            <person name="Scott M.A."/>
            <person name="Spackman E."/>
            <person name="Goraichik I."/>
            <person name="Dimitrov K.M."/>
            <person name="Suarez D.L."/>
            <person name="Swayne D.E."/>
        </authorList>
    </citation>
    <scope>NUCLEOTIDE SEQUENCE [LARGE SCALE GENOMIC DNA]</scope>
    <source>
        <strain evidence="3 4">CGMCC 1.12644</strain>
    </source>
</reference>
<sequence length="194" mass="22152">MADDPSVNDLLGKKNWNTERRALRDLILDCGLEEAVKWAKLCYTYKGNNVVIIYGKKNHCALGFFKGSLLEDPDDVLVRPGKHSQAMRQMRFESLEEIADSEALIRQFIEKAVQAEKDGLEVDFSERDDLDYPAELRDALDDDAELAKAFEDLTPGRQRSYVLHIGDARKSETRAHRVRKAKSKIMMGKGHNER</sequence>
<dbReference type="STRING" id="1387277.SAMN06295998_10634"/>
<dbReference type="OrthoDB" id="214150at2"/>
<feature type="domain" description="YdhG-like" evidence="2">
    <location>
        <begin position="19"/>
        <end position="113"/>
    </location>
</feature>
<evidence type="ECO:0000313" key="3">
    <source>
        <dbReference type="EMBL" id="SMC80245.1"/>
    </source>
</evidence>
<evidence type="ECO:0000313" key="4">
    <source>
        <dbReference type="Proteomes" id="UP000192330"/>
    </source>
</evidence>
<gene>
    <name evidence="3" type="ORF">SAMN06295998_10634</name>
</gene>
<dbReference type="RefSeq" id="WP_084352939.1">
    <property type="nucleotide sequence ID" value="NZ_FWYD01000006.1"/>
</dbReference>
<dbReference type="PIRSF" id="PIRSF021308">
    <property type="entry name" value="UCP021308"/>
    <property type="match status" value="1"/>
</dbReference>
<dbReference type="InterPro" id="IPR016786">
    <property type="entry name" value="YdeI_bac"/>
</dbReference>
<organism evidence="3 4">
    <name type="scientific">Primorskyibacter flagellatus</name>
    <dbReference type="NCBI Taxonomy" id="1387277"/>
    <lineage>
        <taxon>Bacteria</taxon>
        <taxon>Pseudomonadati</taxon>
        <taxon>Pseudomonadota</taxon>
        <taxon>Alphaproteobacteria</taxon>
        <taxon>Rhodobacterales</taxon>
        <taxon>Roseobacteraceae</taxon>
        <taxon>Primorskyibacter</taxon>
    </lineage>
</organism>
<dbReference type="AlphaFoldDB" id="A0A1W2C4S4"/>
<dbReference type="Pfam" id="PF13376">
    <property type="entry name" value="OmdA"/>
    <property type="match status" value="1"/>
</dbReference>
<accession>A0A1W2C4S4</accession>
<dbReference type="Pfam" id="PF08818">
    <property type="entry name" value="DUF1801"/>
    <property type="match status" value="1"/>
</dbReference>